<evidence type="ECO:0000313" key="3">
    <source>
        <dbReference type="Proteomes" id="UP000324222"/>
    </source>
</evidence>
<accession>A0A5B7J9W6</accession>
<dbReference type="EMBL" id="VSRR010095156">
    <property type="protein sequence ID" value="MPC93530.1"/>
    <property type="molecule type" value="Genomic_DNA"/>
</dbReference>
<sequence>MGGLPRGRPGGLSGGAPATLSPVAGLMAGRRTTLETVKEPSENLAVKCCLGNILGSLSGGDMTLGLPGTFSGEFLREWMVVVLLVTAGGELKC</sequence>
<comment type="caution">
    <text evidence="2">The sequence shown here is derived from an EMBL/GenBank/DDBJ whole genome shotgun (WGS) entry which is preliminary data.</text>
</comment>
<keyword evidence="3" id="KW-1185">Reference proteome</keyword>
<evidence type="ECO:0000313" key="2">
    <source>
        <dbReference type="EMBL" id="MPC93530.1"/>
    </source>
</evidence>
<feature type="compositionally biased region" description="Gly residues" evidence="1">
    <location>
        <begin position="1"/>
        <end position="14"/>
    </location>
</feature>
<dbReference type="Proteomes" id="UP000324222">
    <property type="component" value="Unassembled WGS sequence"/>
</dbReference>
<reference evidence="2 3" key="1">
    <citation type="submission" date="2019-05" db="EMBL/GenBank/DDBJ databases">
        <title>Another draft genome of Portunus trituberculatus and its Hox gene families provides insights of decapod evolution.</title>
        <authorList>
            <person name="Jeong J.-H."/>
            <person name="Song I."/>
            <person name="Kim S."/>
            <person name="Choi T."/>
            <person name="Kim D."/>
            <person name="Ryu S."/>
            <person name="Kim W."/>
        </authorList>
    </citation>
    <scope>NUCLEOTIDE SEQUENCE [LARGE SCALE GENOMIC DNA]</scope>
    <source>
        <tissue evidence="2">Muscle</tissue>
    </source>
</reference>
<evidence type="ECO:0000256" key="1">
    <source>
        <dbReference type="SAM" id="MobiDB-lite"/>
    </source>
</evidence>
<feature type="region of interest" description="Disordered" evidence="1">
    <location>
        <begin position="1"/>
        <end position="22"/>
    </location>
</feature>
<organism evidence="2 3">
    <name type="scientific">Portunus trituberculatus</name>
    <name type="common">Swimming crab</name>
    <name type="synonym">Neptunus trituberculatus</name>
    <dbReference type="NCBI Taxonomy" id="210409"/>
    <lineage>
        <taxon>Eukaryota</taxon>
        <taxon>Metazoa</taxon>
        <taxon>Ecdysozoa</taxon>
        <taxon>Arthropoda</taxon>
        <taxon>Crustacea</taxon>
        <taxon>Multicrustacea</taxon>
        <taxon>Malacostraca</taxon>
        <taxon>Eumalacostraca</taxon>
        <taxon>Eucarida</taxon>
        <taxon>Decapoda</taxon>
        <taxon>Pleocyemata</taxon>
        <taxon>Brachyura</taxon>
        <taxon>Eubrachyura</taxon>
        <taxon>Portunoidea</taxon>
        <taxon>Portunidae</taxon>
        <taxon>Portuninae</taxon>
        <taxon>Portunus</taxon>
    </lineage>
</organism>
<name>A0A5B7J9W6_PORTR</name>
<gene>
    <name evidence="2" type="ORF">E2C01_088662</name>
</gene>
<protein>
    <submittedName>
        <fullName evidence="2">Uncharacterized protein</fullName>
    </submittedName>
</protein>
<dbReference type="AlphaFoldDB" id="A0A5B7J9W6"/>
<proteinExistence type="predicted"/>